<reference evidence="2 3" key="1">
    <citation type="submission" date="2021-01" db="EMBL/GenBank/DDBJ databases">
        <title>Genomic Encyclopedia of Type Strains, Phase IV (KMG-IV): sequencing the most valuable type-strain genomes for metagenomic binning, comparative biology and taxonomic classification.</title>
        <authorList>
            <person name="Goeker M."/>
        </authorList>
    </citation>
    <scope>NUCLEOTIDE SEQUENCE [LARGE SCALE GENOMIC DNA]</scope>
    <source>
        <strain evidence="2 3">DSM 25540</strain>
    </source>
</reference>
<dbReference type="PANTHER" id="PTHR34215">
    <property type="entry name" value="BLL0784 PROTEIN"/>
    <property type="match status" value="1"/>
</dbReference>
<evidence type="ECO:0000313" key="3">
    <source>
        <dbReference type="Proteomes" id="UP000741863"/>
    </source>
</evidence>
<gene>
    <name evidence="2" type="ORF">JOD17_001723</name>
</gene>
<dbReference type="InterPro" id="IPR037465">
    <property type="entry name" value="YlxR"/>
</dbReference>
<keyword evidence="3" id="KW-1185">Reference proteome</keyword>
<accession>A0ABS2PB48</accession>
<dbReference type="Pfam" id="PF04296">
    <property type="entry name" value="YlxR"/>
    <property type="match status" value="1"/>
</dbReference>
<comment type="caution">
    <text evidence="2">The sequence shown here is derived from an EMBL/GenBank/DDBJ whole genome shotgun (WGS) entry which is preliminary data.</text>
</comment>
<dbReference type="InterPro" id="IPR007393">
    <property type="entry name" value="YlxR_dom"/>
</dbReference>
<evidence type="ECO:0000313" key="2">
    <source>
        <dbReference type="EMBL" id="MBM7632629.1"/>
    </source>
</evidence>
<feature type="domain" description="YlxR" evidence="1">
    <location>
        <begin position="9"/>
        <end position="82"/>
    </location>
</feature>
<dbReference type="NCBIfam" id="NF047356">
    <property type="entry name" value="RNA_bind_RnpM"/>
    <property type="match status" value="1"/>
</dbReference>
<dbReference type="Gene3D" id="3.30.1230.10">
    <property type="entry name" value="YlxR-like"/>
    <property type="match status" value="1"/>
</dbReference>
<dbReference type="Proteomes" id="UP000741863">
    <property type="component" value="Unassembled WGS sequence"/>
</dbReference>
<dbReference type="EMBL" id="JAFBEC010000004">
    <property type="protein sequence ID" value="MBM7632629.1"/>
    <property type="molecule type" value="Genomic_DNA"/>
</dbReference>
<name>A0ABS2PB48_9BACL</name>
<dbReference type="RefSeq" id="WP_204696970.1">
    <property type="nucleotide sequence ID" value="NZ_JAFBEC010000004.1"/>
</dbReference>
<protein>
    <submittedName>
        <fullName evidence="2">RNA-binding protein YlxR (DUF448 family)</fullName>
    </submittedName>
</protein>
<dbReference type="CDD" id="cd00279">
    <property type="entry name" value="YlxR"/>
    <property type="match status" value="1"/>
</dbReference>
<dbReference type="SUPFAM" id="SSF64376">
    <property type="entry name" value="YlxR-like"/>
    <property type="match status" value="1"/>
</dbReference>
<dbReference type="InterPro" id="IPR035931">
    <property type="entry name" value="YlxR-like_sf"/>
</dbReference>
<dbReference type="PANTHER" id="PTHR34215:SF1">
    <property type="entry name" value="YLXR DOMAIN-CONTAINING PROTEIN"/>
    <property type="match status" value="1"/>
</dbReference>
<evidence type="ECO:0000259" key="1">
    <source>
        <dbReference type="Pfam" id="PF04296"/>
    </source>
</evidence>
<organism evidence="2 3">
    <name type="scientific">Geomicrobium sediminis</name>
    <dbReference type="NCBI Taxonomy" id="1347788"/>
    <lineage>
        <taxon>Bacteria</taxon>
        <taxon>Bacillati</taxon>
        <taxon>Bacillota</taxon>
        <taxon>Bacilli</taxon>
        <taxon>Bacillales</taxon>
        <taxon>Geomicrobium</taxon>
    </lineage>
</organism>
<sequence length="90" mass="10445">MKQRKVPMRKCIVSNEMKPKKDLTRIVRDSEGHVAVDLTGKKNGRGAYITNDRESFLKLKDKDLLSRHLKVKVTTEDYERLIEESRGNDS</sequence>
<proteinExistence type="predicted"/>